<reference evidence="2" key="2">
    <citation type="submission" date="2020-04" db="EMBL/GenBank/DDBJ databases">
        <authorList>
            <consortium name="NCBI Genome Project"/>
        </authorList>
    </citation>
    <scope>NUCLEOTIDE SEQUENCE</scope>
    <source>
        <strain evidence="2">CBS 342.82</strain>
    </source>
</reference>
<evidence type="ECO:0000313" key="1">
    <source>
        <dbReference type="Proteomes" id="UP000504637"/>
    </source>
</evidence>
<reference evidence="2" key="3">
    <citation type="submission" date="2025-08" db="UniProtKB">
        <authorList>
            <consortium name="RefSeq"/>
        </authorList>
    </citation>
    <scope>IDENTIFICATION</scope>
    <source>
        <strain evidence="2">CBS 342.82</strain>
    </source>
</reference>
<reference evidence="2" key="1">
    <citation type="submission" date="2020-01" db="EMBL/GenBank/DDBJ databases">
        <authorList>
            <consortium name="DOE Joint Genome Institute"/>
            <person name="Haridas S."/>
            <person name="Albert R."/>
            <person name="Binder M."/>
            <person name="Bloem J."/>
            <person name="Labutti K."/>
            <person name="Salamov A."/>
            <person name="Andreopoulos B."/>
            <person name="Baker S.E."/>
            <person name="Barry K."/>
            <person name="Bills G."/>
            <person name="Bluhm B.H."/>
            <person name="Cannon C."/>
            <person name="Castanera R."/>
            <person name="Culley D.E."/>
            <person name="Daum C."/>
            <person name="Ezra D."/>
            <person name="Gonzalez J.B."/>
            <person name="Henrissat B."/>
            <person name="Kuo A."/>
            <person name="Liang C."/>
            <person name="Lipzen A."/>
            <person name="Lutzoni F."/>
            <person name="Magnuson J."/>
            <person name="Mondo S."/>
            <person name="Nolan M."/>
            <person name="Ohm R."/>
            <person name="Pangilinan J."/>
            <person name="Park H.-J."/>
            <person name="Ramirez L."/>
            <person name="Alfaro M."/>
            <person name="Sun H."/>
            <person name="Tritt A."/>
            <person name="Yoshinaga Y."/>
            <person name="Zwiers L.-H."/>
            <person name="Turgeon B.G."/>
            <person name="Goodwin S.B."/>
            <person name="Spatafora J.W."/>
            <person name="Crous P.W."/>
            <person name="Grigoriev I.V."/>
        </authorList>
    </citation>
    <scope>NUCLEOTIDE SEQUENCE</scope>
    <source>
        <strain evidence="2">CBS 342.82</strain>
    </source>
</reference>
<name>A0A6J3MAK7_9PEZI</name>
<sequence length="62" mass="6679">MLRGLGCGVVLVKVLFFLRAIGYLVRSTGMVKLSPSFAEREPASERKALARVLQGGTCRIGV</sequence>
<keyword evidence="1" id="KW-1185">Reference proteome</keyword>
<gene>
    <name evidence="2" type="ORF">K489DRAFT_377594</name>
</gene>
<dbReference type="GeneID" id="54361989"/>
<accession>A0A6J3MAK7</accession>
<dbReference type="AlphaFoldDB" id="A0A6J3MAK7"/>
<dbReference type="Proteomes" id="UP000504637">
    <property type="component" value="Unplaced"/>
</dbReference>
<dbReference type="RefSeq" id="XP_033462092.1">
    <property type="nucleotide sequence ID" value="XM_033604189.1"/>
</dbReference>
<evidence type="ECO:0000313" key="2">
    <source>
        <dbReference type="RefSeq" id="XP_033462092.1"/>
    </source>
</evidence>
<proteinExistence type="predicted"/>
<organism evidence="2">
    <name type="scientific">Dissoconium aciculare CBS 342.82</name>
    <dbReference type="NCBI Taxonomy" id="1314786"/>
    <lineage>
        <taxon>Eukaryota</taxon>
        <taxon>Fungi</taxon>
        <taxon>Dikarya</taxon>
        <taxon>Ascomycota</taxon>
        <taxon>Pezizomycotina</taxon>
        <taxon>Dothideomycetes</taxon>
        <taxon>Dothideomycetidae</taxon>
        <taxon>Mycosphaerellales</taxon>
        <taxon>Dissoconiaceae</taxon>
        <taxon>Dissoconium</taxon>
    </lineage>
</organism>
<protein>
    <submittedName>
        <fullName evidence="2">Uncharacterized protein</fullName>
    </submittedName>
</protein>